<dbReference type="PANTHER" id="PTHR48248">
    <property type="entry name" value="UVR DOMAIN-CONTAINING PROTEIN"/>
    <property type="match status" value="1"/>
</dbReference>
<dbReference type="AlphaFoldDB" id="A0AAV5JV79"/>
<keyword evidence="1" id="KW-1133">Transmembrane helix</keyword>
<accession>A0AAV5JV79</accession>
<keyword evidence="1" id="KW-0812">Transmembrane</keyword>
<evidence type="ECO:0000313" key="2">
    <source>
        <dbReference type="EMBL" id="GKV16070.1"/>
    </source>
</evidence>
<keyword evidence="3" id="KW-1185">Reference proteome</keyword>
<dbReference type="EMBL" id="BPVZ01000044">
    <property type="protein sequence ID" value="GKV16070.1"/>
    <property type="molecule type" value="Genomic_DNA"/>
</dbReference>
<dbReference type="Proteomes" id="UP001054252">
    <property type="component" value="Unassembled WGS sequence"/>
</dbReference>
<dbReference type="PANTHER" id="PTHR48248:SF5">
    <property type="entry name" value="UVR DOMAIN-CONTAINING PROTEIN"/>
    <property type="match status" value="1"/>
</dbReference>
<protein>
    <submittedName>
        <fullName evidence="2">Uncharacterized protein</fullName>
    </submittedName>
</protein>
<feature type="transmembrane region" description="Helical" evidence="1">
    <location>
        <begin position="112"/>
        <end position="137"/>
    </location>
</feature>
<name>A0AAV5JV79_9ROSI</name>
<sequence>MAPVAARRACNPIEQTASKSAMQRQKKIKMDKKIKKTMKRLKVDMAKISKDQRGIREEQRKIREKLEEIGSQCAQLREETELIFKQKAGNQVLLILVFQIIKARQDRDFGKAASLACTLRFVLSNHFHFLFYLFIFYFNTPSFFVFEIAIFFSVWIELLFYLCIYE</sequence>
<reference evidence="2 3" key="1">
    <citation type="journal article" date="2021" name="Commun. Biol.">
        <title>The genome of Shorea leprosula (Dipterocarpaceae) highlights the ecological relevance of drought in aseasonal tropical rainforests.</title>
        <authorList>
            <person name="Ng K.K.S."/>
            <person name="Kobayashi M.J."/>
            <person name="Fawcett J.A."/>
            <person name="Hatakeyama M."/>
            <person name="Paape T."/>
            <person name="Ng C.H."/>
            <person name="Ang C.C."/>
            <person name="Tnah L.H."/>
            <person name="Lee C.T."/>
            <person name="Nishiyama T."/>
            <person name="Sese J."/>
            <person name="O'Brien M.J."/>
            <person name="Copetti D."/>
            <person name="Mohd Noor M.I."/>
            <person name="Ong R.C."/>
            <person name="Putra M."/>
            <person name="Sireger I.Z."/>
            <person name="Indrioko S."/>
            <person name="Kosugi Y."/>
            <person name="Izuno A."/>
            <person name="Isagi Y."/>
            <person name="Lee S.L."/>
            <person name="Shimizu K.K."/>
        </authorList>
    </citation>
    <scope>NUCLEOTIDE SEQUENCE [LARGE SCALE GENOMIC DNA]</scope>
    <source>
        <strain evidence="2">214</strain>
    </source>
</reference>
<evidence type="ECO:0000256" key="1">
    <source>
        <dbReference type="SAM" id="Phobius"/>
    </source>
</evidence>
<feature type="transmembrane region" description="Helical" evidence="1">
    <location>
        <begin position="143"/>
        <end position="164"/>
    </location>
</feature>
<comment type="caution">
    <text evidence="2">The sequence shown here is derived from an EMBL/GenBank/DDBJ whole genome shotgun (WGS) entry which is preliminary data.</text>
</comment>
<proteinExistence type="predicted"/>
<gene>
    <name evidence="2" type="ORF">SLEP1_g26774</name>
</gene>
<evidence type="ECO:0000313" key="3">
    <source>
        <dbReference type="Proteomes" id="UP001054252"/>
    </source>
</evidence>
<keyword evidence="1" id="KW-0472">Membrane</keyword>
<organism evidence="2 3">
    <name type="scientific">Rubroshorea leprosula</name>
    <dbReference type="NCBI Taxonomy" id="152421"/>
    <lineage>
        <taxon>Eukaryota</taxon>
        <taxon>Viridiplantae</taxon>
        <taxon>Streptophyta</taxon>
        <taxon>Embryophyta</taxon>
        <taxon>Tracheophyta</taxon>
        <taxon>Spermatophyta</taxon>
        <taxon>Magnoliopsida</taxon>
        <taxon>eudicotyledons</taxon>
        <taxon>Gunneridae</taxon>
        <taxon>Pentapetalae</taxon>
        <taxon>rosids</taxon>
        <taxon>malvids</taxon>
        <taxon>Malvales</taxon>
        <taxon>Dipterocarpaceae</taxon>
        <taxon>Rubroshorea</taxon>
    </lineage>
</organism>